<sequence length="221" mass="24724">MAAIAYEDFSGSNELWIMPNDCLHMTALEVDFSKTVDEIEKLVNVVLPNAERITDYPFDHRARLIKPMVSFDAAALALSFVPASGEALPTGRTRQEDDYTYHHLRRDLFTLCQESGVNVGSRYIVPSAHLTIGRFNSPNVFEVGDALDGNIALDQTLRSQLIEEIKGINDWLEKALWPNENGAIAQDGEWIVGEEFGLDLHKGNLWYGGGERVKIGKGFKR</sequence>
<keyword evidence="1" id="KW-0689">Ribosomal protein</keyword>
<reference evidence="1 2" key="2">
    <citation type="submission" date="2015-05" db="EMBL/GenBank/DDBJ databases">
        <authorList>
            <person name="Morales-Cruz A."/>
            <person name="Amrine K.C."/>
            <person name="Cantu D."/>
        </authorList>
    </citation>
    <scope>NUCLEOTIDE SEQUENCE [LARGE SCALE GENOMIC DNA]</scope>
    <source>
        <strain evidence="1">UCRPC4</strain>
    </source>
</reference>
<dbReference type="InterPro" id="IPR009097">
    <property type="entry name" value="Cyclic_Pdiesterase"/>
</dbReference>
<reference evidence="1 2" key="1">
    <citation type="submission" date="2015-05" db="EMBL/GenBank/DDBJ databases">
        <title>Distinctive expansion of gene families associated with plant cell wall degradation and secondary metabolism in the genomes of grapevine trunk pathogens.</title>
        <authorList>
            <person name="Lawrence D.P."/>
            <person name="Travadon R."/>
            <person name="Rolshausen P.E."/>
            <person name="Baumgartner K."/>
        </authorList>
    </citation>
    <scope>NUCLEOTIDE SEQUENCE [LARGE SCALE GENOMIC DNA]</scope>
    <source>
        <strain evidence="1">UCRPC4</strain>
    </source>
</reference>
<protein>
    <submittedName>
        <fullName evidence="1">Putative 60s ribosomal protein l44</fullName>
    </submittedName>
</protein>
<evidence type="ECO:0000313" key="2">
    <source>
        <dbReference type="Proteomes" id="UP000053317"/>
    </source>
</evidence>
<dbReference type="GO" id="GO:0005840">
    <property type="term" value="C:ribosome"/>
    <property type="evidence" value="ECO:0007669"/>
    <property type="project" value="UniProtKB-KW"/>
</dbReference>
<dbReference type="SUPFAM" id="SSF55144">
    <property type="entry name" value="LigT-like"/>
    <property type="match status" value="1"/>
</dbReference>
<name>A0A0G2F158_PHACM</name>
<dbReference type="Proteomes" id="UP000053317">
    <property type="component" value="Unassembled WGS sequence"/>
</dbReference>
<keyword evidence="1" id="KW-0687">Ribonucleoprotein</keyword>
<dbReference type="AlphaFoldDB" id="A0A0G2F158"/>
<dbReference type="EMBL" id="LCWF01000012">
    <property type="protein sequence ID" value="KKY28547.1"/>
    <property type="molecule type" value="Genomic_DNA"/>
</dbReference>
<organism evidence="1 2">
    <name type="scientific">Phaeomoniella chlamydospora</name>
    <name type="common">Phaeoacremonium chlamydosporum</name>
    <dbReference type="NCBI Taxonomy" id="158046"/>
    <lineage>
        <taxon>Eukaryota</taxon>
        <taxon>Fungi</taxon>
        <taxon>Dikarya</taxon>
        <taxon>Ascomycota</taxon>
        <taxon>Pezizomycotina</taxon>
        <taxon>Eurotiomycetes</taxon>
        <taxon>Chaetothyriomycetidae</taxon>
        <taxon>Phaeomoniellales</taxon>
        <taxon>Phaeomoniellaceae</taxon>
        <taxon>Phaeomoniella</taxon>
    </lineage>
</organism>
<comment type="caution">
    <text evidence="1">The sequence shown here is derived from an EMBL/GenBank/DDBJ whole genome shotgun (WGS) entry which is preliminary data.</text>
</comment>
<evidence type="ECO:0000313" key="1">
    <source>
        <dbReference type="EMBL" id="KKY28547.1"/>
    </source>
</evidence>
<dbReference type="OrthoDB" id="2967263at2759"/>
<gene>
    <name evidence="1" type="ORF">UCRPC4_g00536</name>
</gene>
<accession>A0A0G2F158</accession>
<keyword evidence="2" id="KW-1185">Reference proteome</keyword>
<proteinExistence type="predicted"/>